<dbReference type="InterPro" id="IPR007387">
    <property type="entry name" value="TRAP_DctQ"/>
</dbReference>
<sequence>MQSDAPDGTGWRRVAANPEIAVSMLLLIAVAGISSLQVVMRYVFNAALPWTEEISGMALVWMTFLGAVGLARLNLHARVEILSEMAAGRTWYEVLEIALDLLGIAFLVCVVIGGTDLVGQLSHERTPALRLPITYQVVAIPLSAGLIALFMALRVIRRIAGIAGRPM</sequence>
<dbReference type="GO" id="GO:0015740">
    <property type="term" value="P:C4-dicarboxylate transport"/>
    <property type="evidence" value="ECO:0007669"/>
    <property type="project" value="TreeGrafter"/>
</dbReference>
<evidence type="ECO:0000256" key="6">
    <source>
        <dbReference type="ARBA" id="ARBA00022989"/>
    </source>
</evidence>
<gene>
    <name evidence="11" type="ORF">CBW24_10980</name>
</gene>
<evidence type="ECO:0000256" key="1">
    <source>
        <dbReference type="ARBA" id="ARBA00004429"/>
    </source>
</evidence>
<keyword evidence="2 9" id="KW-0813">Transport</keyword>
<keyword evidence="4 9" id="KW-0997">Cell inner membrane</keyword>
<name>A0A291M0I2_9RHOB</name>
<comment type="similarity">
    <text evidence="8 9">Belongs to the TRAP transporter small permease family.</text>
</comment>
<evidence type="ECO:0000256" key="3">
    <source>
        <dbReference type="ARBA" id="ARBA00022475"/>
    </source>
</evidence>
<feature type="transmembrane region" description="Helical" evidence="9">
    <location>
        <begin position="20"/>
        <end position="42"/>
    </location>
</feature>
<comment type="subcellular location">
    <subcellularLocation>
        <location evidence="1 9">Cell inner membrane</location>
        <topology evidence="1 9">Multi-pass membrane protein</topology>
    </subcellularLocation>
</comment>
<evidence type="ECO:0000256" key="4">
    <source>
        <dbReference type="ARBA" id="ARBA00022519"/>
    </source>
</evidence>
<keyword evidence="3" id="KW-1003">Cell membrane</keyword>
<keyword evidence="12" id="KW-1185">Reference proteome</keyword>
<dbReference type="Pfam" id="PF04290">
    <property type="entry name" value="DctQ"/>
    <property type="match status" value="1"/>
</dbReference>
<dbReference type="AlphaFoldDB" id="A0A291M0I2"/>
<feature type="transmembrane region" description="Helical" evidence="9">
    <location>
        <begin position="94"/>
        <end position="113"/>
    </location>
</feature>
<evidence type="ECO:0000256" key="8">
    <source>
        <dbReference type="ARBA" id="ARBA00038436"/>
    </source>
</evidence>
<keyword evidence="5 9" id="KW-0812">Transmembrane</keyword>
<accession>A0A291M0I2</accession>
<evidence type="ECO:0000313" key="12">
    <source>
        <dbReference type="Proteomes" id="UP000219050"/>
    </source>
</evidence>
<comment type="subunit">
    <text evidence="9">The complex comprises the extracytoplasmic solute receptor protein and the two transmembrane proteins.</text>
</comment>
<evidence type="ECO:0000256" key="7">
    <source>
        <dbReference type="ARBA" id="ARBA00023136"/>
    </source>
</evidence>
<evidence type="ECO:0000256" key="9">
    <source>
        <dbReference type="RuleBase" id="RU369079"/>
    </source>
</evidence>
<keyword evidence="6 9" id="KW-1133">Transmembrane helix</keyword>
<reference evidence="11 12" key="1">
    <citation type="submission" date="2017-05" db="EMBL/GenBank/DDBJ databases">
        <title>Comparative genomic and metabolic analysis of manganese-oxidizing mechanisms in Celeribater manganoxidans DY25T: its adaption to the environment of polymetallic nodule.</title>
        <authorList>
            <person name="Wang X."/>
        </authorList>
    </citation>
    <scope>NUCLEOTIDE SEQUENCE [LARGE SCALE GENOMIC DNA]</scope>
    <source>
        <strain evidence="11 12">DY25</strain>
    </source>
</reference>
<protein>
    <recommendedName>
        <fullName evidence="9">TRAP transporter small permease protein</fullName>
    </recommendedName>
</protein>
<keyword evidence="7 9" id="KW-0472">Membrane</keyword>
<dbReference type="GO" id="GO:0022857">
    <property type="term" value="F:transmembrane transporter activity"/>
    <property type="evidence" value="ECO:0007669"/>
    <property type="project" value="UniProtKB-UniRule"/>
</dbReference>
<organism evidence="11 12">
    <name type="scientific">Pacificitalea manganoxidans</name>
    <dbReference type="NCBI Taxonomy" id="1411902"/>
    <lineage>
        <taxon>Bacteria</taxon>
        <taxon>Pseudomonadati</taxon>
        <taxon>Pseudomonadota</taxon>
        <taxon>Alphaproteobacteria</taxon>
        <taxon>Rhodobacterales</taxon>
        <taxon>Paracoccaceae</taxon>
        <taxon>Pacificitalea</taxon>
    </lineage>
</organism>
<evidence type="ECO:0000259" key="10">
    <source>
        <dbReference type="Pfam" id="PF04290"/>
    </source>
</evidence>
<dbReference type="KEGG" id="cmag:CBW24_10980"/>
<dbReference type="Proteomes" id="UP000219050">
    <property type="component" value="Chromosome"/>
</dbReference>
<feature type="transmembrane region" description="Helical" evidence="9">
    <location>
        <begin position="133"/>
        <end position="156"/>
    </location>
</feature>
<dbReference type="GO" id="GO:0005886">
    <property type="term" value="C:plasma membrane"/>
    <property type="evidence" value="ECO:0007669"/>
    <property type="project" value="UniProtKB-SubCell"/>
</dbReference>
<dbReference type="PANTHER" id="PTHR35011:SF2">
    <property type="entry name" value="2,3-DIKETO-L-GULONATE TRAP TRANSPORTER SMALL PERMEASE PROTEIN YIAM"/>
    <property type="match status" value="1"/>
</dbReference>
<dbReference type="InterPro" id="IPR055348">
    <property type="entry name" value="DctQ"/>
</dbReference>
<comment type="function">
    <text evidence="9">Part of the tripartite ATP-independent periplasmic (TRAP) transport system.</text>
</comment>
<evidence type="ECO:0000313" key="11">
    <source>
        <dbReference type="EMBL" id="ATI42476.1"/>
    </source>
</evidence>
<evidence type="ECO:0000256" key="2">
    <source>
        <dbReference type="ARBA" id="ARBA00022448"/>
    </source>
</evidence>
<feature type="transmembrane region" description="Helical" evidence="9">
    <location>
        <begin position="54"/>
        <end position="73"/>
    </location>
</feature>
<dbReference type="EMBL" id="CP021404">
    <property type="protein sequence ID" value="ATI42476.1"/>
    <property type="molecule type" value="Genomic_DNA"/>
</dbReference>
<feature type="domain" description="Tripartite ATP-independent periplasmic transporters DctQ component" evidence="10">
    <location>
        <begin position="31"/>
        <end position="160"/>
    </location>
</feature>
<dbReference type="OrthoDB" id="4964541at2"/>
<dbReference type="RefSeq" id="WP_097373605.1">
    <property type="nucleotide sequence ID" value="NZ_CP021404.1"/>
</dbReference>
<dbReference type="PANTHER" id="PTHR35011">
    <property type="entry name" value="2,3-DIKETO-L-GULONATE TRAP TRANSPORTER SMALL PERMEASE PROTEIN YIAM"/>
    <property type="match status" value="1"/>
</dbReference>
<evidence type="ECO:0000256" key="5">
    <source>
        <dbReference type="ARBA" id="ARBA00022692"/>
    </source>
</evidence>
<proteinExistence type="inferred from homology"/>